<dbReference type="EMBL" id="KZ293427">
    <property type="protein sequence ID" value="PBK70115.1"/>
    <property type="molecule type" value="Genomic_DNA"/>
</dbReference>
<sequence length="209" mass="23452">MYLGGFGAAPRDLAHYPFDSYRQDLSENTWIWRIYLDEGAKIDTEMLAGVRNTIDVLLALHCIFQTSQNMQTDYNQASTPLSANPQLLLRMGRTARGPRAWLSFITVIIAALVKQSLHSYVAIVSNNSPSCQNPPHAVRWASDVAVAHDYRFPPSTSPYVLSTLLFRPFYILVLLRNQSGMARVHHPRNGLRSLCGCSDYPSYPPLLPS</sequence>
<proteinExistence type="predicted"/>
<name>A0A2H3BGY9_9AGAR</name>
<reference evidence="2" key="1">
    <citation type="journal article" date="2017" name="Nat. Ecol. Evol.">
        <title>Genome expansion and lineage-specific genetic innovations in the forest pathogenic fungi Armillaria.</title>
        <authorList>
            <person name="Sipos G."/>
            <person name="Prasanna A.N."/>
            <person name="Walter M.C."/>
            <person name="O'Connor E."/>
            <person name="Balint B."/>
            <person name="Krizsan K."/>
            <person name="Kiss B."/>
            <person name="Hess J."/>
            <person name="Varga T."/>
            <person name="Slot J."/>
            <person name="Riley R."/>
            <person name="Boka B."/>
            <person name="Rigling D."/>
            <person name="Barry K."/>
            <person name="Lee J."/>
            <person name="Mihaltcheva S."/>
            <person name="LaButti K."/>
            <person name="Lipzen A."/>
            <person name="Waldron R."/>
            <person name="Moloney N.M."/>
            <person name="Sperisen C."/>
            <person name="Kredics L."/>
            <person name="Vagvoelgyi C."/>
            <person name="Patrignani A."/>
            <person name="Fitzpatrick D."/>
            <person name="Nagy I."/>
            <person name="Doyle S."/>
            <person name="Anderson J.B."/>
            <person name="Grigoriev I.V."/>
            <person name="Gueldener U."/>
            <person name="Muensterkoetter M."/>
            <person name="Nagy L.G."/>
        </authorList>
    </citation>
    <scope>NUCLEOTIDE SEQUENCE [LARGE SCALE GENOMIC DNA]</scope>
    <source>
        <strain evidence="2">28-4</strain>
    </source>
</reference>
<dbReference type="STRING" id="1076256.A0A2H3BGY9"/>
<keyword evidence="2" id="KW-1185">Reference proteome</keyword>
<evidence type="ECO:0000313" key="1">
    <source>
        <dbReference type="EMBL" id="PBK70115.1"/>
    </source>
</evidence>
<dbReference type="AlphaFoldDB" id="A0A2H3BGY9"/>
<gene>
    <name evidence="1" type="ORF">ARMSODRAFT_125853</name>
</gene>
<dbReference type="Proteomes" id="UP000218334">
    <property type="component" value="Unassembled WGS sequence"/>
</dbReference>
<organism evidence="1 2">
    <name type="scientific">Armillaria solidipes</name>
    <dbReference type="NCBI Taxonomy" id="1076256"/>
    <lineage>
        <taxon>Eukaryota</taxon>
        <taxon>Fungi</taxon>
        <taxon>Dikarya</taxon>
        <taxon>Basidiomycota</taxon>
        <taxon>Agaricomycotina</taxon>
        <taxon>Agaricomycetes</taxon>
        <taxon>Agaricomycetidae</taxon>
        <taxon>Agaricales</taxon>
        <taxon>Marasmiineae</taxon>
        <taxon>Physalacriaceae</taxon>
        <taxon>Armillaria</taxon>
    </lineage>
</organism>
<accession>A0A2H3BGY9</accession>
<protein>
    <submittedName>
        <fullName evidence="1">Uncharacterized protein</fullName>
    </submittedName>
</protein>
<evidence type="ECO:0000313" key="2">
    <source>
        <dbReference type="Proteomes" id="UP000218334"/>
    </source>
</evidence>